<protein>
    <recommendedName>
        <fullName evidence="1">Reverse transcriptase zinc-binding domain-containing protein</fullName>
    </recommendedName>
</protein>
<dbReference type="Pfam" id="PF13966">
    <property type="entry name" value="zf-RVT"/>
    <property type="match status" value="1"/>
</dbReference>
<evidence type="ECO:0000313" key="2">
    <source>
        <dbReference type="EMBL" id="RVW70905.1"/>
    </source>
</evidence>
<dbReference type="AlphaFoldDB" id="A0A438GFB8"/>
<dbReference type="InterPro" id="IPR026960">
    <property type="entry name" value="RVT-Znf"/>
</dbReference>
<dbReference type="EMBL" id="QGNW01000451">
    <property type="protein sequence ID" value="RVW70905.1"/>
    <property type="molecule type" value="Genomic_DNA"/>
</dbReference>
<gene>
    <name evidence="2" type="ORF">CK203_060006</name>
</gene>
<proteinExistence type="predicted"/>
<sequence>MEAWVEEFWDTSGVEGAWSPRFSRPFNDWEVEEVERLLLTIRGASLSPLMEDRMMWKVTSNGILSVKSLYNDLSSRRAGLFPHGLIWNPSVPSKVSFFAWEASWGKVLTMDQLKKRGWVVANRCFLCCEEEESIDHILIHCSKARALWEFLFALFGVFWVLPSSARETLIEWRGFM</sequence>
<accession>A0A438GFB8</accession>
<dbReference type="Proteomes" id="UP000288805">
    <property type="component" value="Unassembled WGS sequence"/>
</dbReference>
<comment type="caution">
    <text evidence="2">The sequence shown here is derived from an EMBL/GenBank/DDBJ whole genome shotgun (WGS) entry which is preliminary data.</text>
</comment>
<evidence type="ECO:0000259" key="1">
    <source>
        <dbReference type="Pfam" id="PF13966"/>
    </source>
</evidence>
<name>A0A438GFB8_VITVI</name>
<evidence type="ECO:0000313" key="3">
    <source>
        <dbReference type="Proteomes" id="UP000288805"/>
    </source>
</evidence>
<feature type="domain" description="Reverse transcriptase zinc-binding" evidence="1">
    <location>
        <begin position="65"/>
        <end position="148"/>
    </location>
</feature>
<reference evidence="2 3" key="1">
    <citation type="journal article" date="2018" name="PLoS Genet.">
        <title>Population sequencing reveals clonal diversity and ancestral inbreeding in the grapevine cultivar Chardonnay.</title>
        <authorList>
            <person name="Roach M.J."/>
            <person name="Johnson D.L."/>
            <person name="Bohlmann J."/>
            <person name="van Vuuren H.J."/>
            <person name="Jones S.J."/>
            <person name="Pretorius I.S."/>
            <person name="Schmidt S.A."/>
            <person name="Borneman A.R."/>
        </authorList>
    </citation>
    <scope>NUCLEOTIDE SEQUENCE [LARGE SCALE GENOMIC DNA]</scope>
    <source>
        <strain evidence="3">cv. Chardonnay</strain>
        <tissue evidence="2">Leaf</tissue>
    </source>
</reference>
<organism evidence="2 3">
    <name type="scientific">Vitis vinifera</name>
    <name type="common">Grape</name>
    <dbReference type="NCBI Taxonomy" id="29760"/>
    <lineage>
        <taxon>Eukaryota</taxon>
        <taxon>Viridiplantae</taxon>
        <taxon>Streptophyta</taxon>
        <taxon>Embryophyta</taxon>
        <taxon>Tracheophyta</taxon>
        <taxon>Spermatophyta</taxon>
        <taxon>Magnoliopsida</taxon>
        <taxon>eudicotyledons</taxon>
        <taxon>Gunneridae</taxon>
        <taxon>Pentapetalae</taxon>
        <taxon>rosids</taxon>
        <taxon>Vitales</taxon>
        <taxon>Vitaceae</taxon>
        <taxon>Viteae</taxon>
        <taxon>Vitis</taxon>
    </lineage>
</organism>